<protein>
    <submittedName>
        <fullName evidence="1">Uncharacterized protein</fullName>
    </submittedName>
</protein>
<proteinExistence type="predicted"/>
<gene>
    <name evidence="1" type="ORF">GSY63_00520</name>
</gene>
<organism evidence="1 2">
    <name type="scientific">Mucilaginibacter agri</name>
    <dbReference type="NCBI Taxonomy" id="2695265"/>
    <lineage>
        <taxon>Bacteria</taxon>
        <taxon>Pseudomonadati</taxon>
        <taxon>Bacteroidota</taxon>
        <taxon>Sphingobacteriia</taxon>
        <taxon>Sphingobacteriales</taxon>
        <taxon>Sphingobacteriaceae</taxon>
        <taxon>Mucilaginibacter</taxon>
    </lineage>
</organism>
<sequence>MELTDDLSYFNTQCNELGLTPGELASRLKTWGDHRTYDAIIRSIQRMLAGDTAVSGEMKVIINMLTYIQHLEEEKNEGLKWTPMPLGSYAAKAGDFMLNLSPQTKGRWHISIVHQPTGYSHPWPSWQNDLESAKRKALFCLGDARRHIFEWQRDERIQQ</sequence>
<reference evidence="1" key="1">
    <citation type="submission" date="2020-01" db="EMBL/GenBank/DDBJ databases">
        <authorList>
            <person name="Seo Y.L."/>
        </authorList>
    </citation>
    <scope>NUCLEOTIDE SEQUENCE</scope>
    <source>
        <strain evidence="1">R11</strain>
    </source>
</reference>
<evidence type="ECO:0000313" key="2">
    <source>
        <dbReference type="Proteomes" id="UP000638732"/>
    </source>
</evidence>
<comment type="caution">
    <text evidence="1">The sequence shown here is derived from an EMBL/GenBank/DDBJ whole genome shotgun (WGS) entry which is preliminary data.</text>
</comment>
<dbReference type="EMBL" id="WWEO01000028">
    <property type="protein sequence ID" value="NCD67833.1"/>
    <property type="molecule type" value="Genomic_DNA"/>
</dbReference>
<reference evidence="1" key="2">
    <citation type="submission" date="2020-10" db="EMBL/GenBank/DDBJ databases">
        <title>Mucilaginibacter sp. nov., isolated from soil.</title>
        <authorList>
            <person name="Jeon C.O."/>
        </authorList>
    </citation>
    <scope>NUCLEOTIDE SEQUENCE</scope>
    <source>
        <strain evidence="1">R11</strain>
    </source>
</reference>
<dbReference type="AlphaFoldDB" id="A0A965ZB73"/>
<evidence type="ECO:0000313" key="1">
    <source>
        <dbReference type="EMBL" id="NCD67833.1"/>
    </source>
</evidence>
<accession>A0A965ZB73</accession>
<dbReference type="RefSeq" id="WP_166583873.1">
    <property type="nucleotide sequence ID" value="NZ_WWEO01000028.1"/>
</dbReference>
<dbReference type="Proteomes" id="UP000638732">
    <property type="component" value="Unassembled WGS sequence"/>
</dbReference>
<keyword evidence="2" id="KW-1185">Reference proteome</keyword>
<name>A0A965ZB73_9SPHI</name>